<feature type="region of interest" description="Disordered" evidence="1">
    <location>
        <begin position="1"/>
        <end position="38"/>
    </location>
</feature>
<evidence type="ECO:0000313" key="3">
    <source>
        <dbReference type="RefSeq" id="XP_035827230.1"/>
    </source>
</evidence>
<evidence type="ECO:0000256" key="1">
    <source>
        <dbReference type="SAM" id="MobiDB-lite"/>
    </source>
</evidence>
<dbReference type="RefSeq" id="XP_035827230.1">
    <property type="nucleotide sequence ID" value="XM_035971337.1"/>
</dbReference>
<feature type="non-terminal residue" evidence="3">
    <location>
        <position position="1"/>
    </location>
</feature>
<organism evidence="2 3">
    <name type="scientific">Aplysia californica</name>
    <name type="common">California sea hare</name>
    <dbReference type="NCBI Taxonomy" id="6500"/>
    <lineage>
        <taxon>Eukaryota</taxon>
        <taxon>Metazoa</taxon>
        <taxon>Spiralia</taxon>
        <taxon>Lophotrochozoa</taxon>
        <taxon>Mollusca</taxon>
        <taxon>Gastropoda</taxon>
        <taxon>Heterobranchia</taxon>
        <taxon>Euthyneura</taxon>
        <taxon>Tectipleura</taxon>
        <taxon>Aplysiida</taxon>
        <taxon>Aplysioidea</taxon>
        <taxon>Aplysiidae</taxon>
        <taxon>Aplysia</taxon>
    </lineage>
</organism>
<name>A0ABM1VXT7_APLCA</name>
<sequence>LKAERQRLEAELARDTEEARLRQGPDGAGSDHVGDSVESLEVTGVNATRYKARVTPAGQIEDDGDFSDFYKLPDELDEFTRLEIQASQDEELARLLQEQEHKVLVAKRSHFIVLHKELRGTQRPRRNTQILDKYSPHMRNGLESSAFAGKVPNRYTRDVCISALIAFATSHFWFILSPKNCSVAFAPEMLLVRLVIVPLYHLKVYLKCNDTWDCHWRLTDKVDTVDNQFLFAAISIRHPNFFEQLWVTPAGQIEDDGDFSDFYKLPDELDEFTRLEIQASQDELLTNFSVVLFSLAGAGEIIARTRA</sequence>
<accession>A0ABM1VXT7</accession>
<feature type="compositionally biased region" description="Basic and acidic residues" evidence="1">
    <location>
        <begin position="1"/>
        <end position="23"/>
    </location>
</feature>
<protein>
    <submittedName>
        <fullName evidence="3">Uncharacterized protein LOC118478209</fullName>
    </submittedName>
</protein>
<gene>
    <name evidence="3" type="primary">LOC118478209</name>
</gene>
<reference evidence="3" key="1">
    <citation type="submission" date="2025-08" db="UniProtKB">
        <authorList>
            <consortium name="RefSeq"/>
        </authorList>
    </citation>
    <scope>IDENTIFICATION</scope>
</reference>
<keyword evidence="2" id="KW-1185">Reference proteome</keyword>
<dbReference type="Proteomes" id="UP000694888">
    <property type="component" value="Unplaced"/>
</dbReference>
<proteinExistence type="predicted"/>
<evidence type="ECO:0000313" key="2">
    <source>
        <dbReference type="Proteomes" id="UP000694888"/>
    </source>
</evidence>
<dbReference type="GeneID" id="118478209"/>